<dbReference type="SMART" id="SM00471">
    <property type="entry name" value="HDc"/>
    <property type="match status" value="1"/>
</dbReference>
<dbReference type="GO" id="GO:0008893">
    <property type="term" value="F:guanosine-3',5'-bis(diphosphate) 3'-diphosphatase activity"/>
    <property type="evidence" value="ECO:0007669"/>
    <property type="project" value="TreeGrafter"/>
</dbReference>
<comment type="caution">
    <text evidence="2">The sequence shown here is derived from an EMBL/GenBank/DDBJ whole genome shotgun (WGS) entry which is preliminary data.</text>
</comment>
<dbReference type="SUPFAM" id="SSF109604">
    <property type="entry name" value="HD-domain/PDEase-like"/>
    <property type="match status" value="1"/>
</dbReference>
<name>A0A931AWJ0_9FIRM</name>
<dbReference type="EMBL" id="JADPIE010000002">
    <property type="protein sequence ID" value="MBF8436088.1"/>
    <property type="molecule type" value="Genomic_DNA"/>
</dbReference>
<dbReference type="AlphaFoldDB" id="A0A931AWJ0"/>
<dbReference type="RefSeq" id="WP_270452851.1">
    <property type="nucleotide sequence ID" value="NZ_JADPIE010000002.1"/>
</dbReference>
<evidence type="ECO:0000313" key="3">
    <source>
        <dbReference type="Proteomes" id="UP000621436"/>
    </source>
</evidence>
<reference evidence="2" key="1">
    <citation type="submission" date="2020-11" db="EMBL/GenBank/DDBJ databases">
        <title>Halonatronomonas betainensis gen. nov., sp. nov. a novel haloalkaliphilic representative of the family Halanaerobiacae capable of betaine degradation.</title>
        <authorList>
            <person name="Boltyanskaya Y."/>
            <person name="Kevbrin V."/>
            <person name="Detkova E."/>
            <person name="Grouzdev D.S."/>
            <person name="Koziaeva V."/>
            <person name="Zhilina T."/>
        </authorList>
    </citation>
    <scope>NUCLEOTIDE SEQUENCE</scope>
    <source>
        <strain evidence="2">Z-7014</strain>
    </source>
</reference>
<organism evidence="2 3">
    <name type="scientific">Halonatronomonas betaini</name>
    <dbReference type="NCBI Taxonomy" id="2778430"/>
    <lineage>
        <taxon>Bacteria</taxon>
        <taxon>Bacillati</taxon>
        <taxon>Bacillota</taxon>
        <taxon>Clostridia</taxon>
        <taxon>Halanaerobiales</taxon>
        <taxon>Halarsenatibacteraceae</taxon>
        <taxon>Halonatronomonas</taxon>
    </lineage>
</organism>
<dbReference type="PANTHER" id="PTHR46246:SF1">
    <property type="entry name" value="GUANOSINE-3',5'-BIS(DIPHOSPHATE) 3'-PYROPHOSPHOHYDROLASE MESH1"/>
    <property type="match status" value="1"/>
</dbReference>
<dbReference type="Pfam" id="PF13328">
    <property type="entry name" value="HD_4"/>
    <property type="match status" value="1"/>
</dbReference>
<gene>
    <name evidence="2" type="ORF">I0Q91_03270</name>
</gene>
<feature type="domain" description="HD" evidence="1">
    <location>
        <begin position="30"/>
        <end position="128"/>
    </location>
</feature>
<protein>
    <submittedName>
        <fullName evidence="2">HD domain-containing protein</fullName>
    </submittedName>
</protein>
<evidence type="ECO:0000259" key="1">
    <source>
        <dbReference type="PROSITE" id="PS51831"/>
    </source>
</evidence>
<dbReference type="InterPro" id="IPR003607">
    <property type="entry name" value="HD/PDEase_dom"/>
</dbReference>
<keyword evidence="3" id="KW-1185">Reference proteome</keyword>
<sequence>MGYSKLVIKALEYAAFYHKKEVRKGTKTPYIVHPVEVAMILKESSLEEEIIAAGILHDILEDTGVTTDELRAEFGVEILRLVLGASEELEDREGTEWEERKEHTIGFLKEEADFKVKAIACADKLSNARSMLRDLETEDPEKFWDRFNEVKKEQKWYYESLVESLDELDGMEMYNEFKEVVDRLF</sequence>
<proteinExistence type="predicted"/>
<dbReference type="InterPro" id="IPR052194">
    <property type="entry name" value="MESH1"/>
</dbReference>
<dbReference type="PANTHER" id="PTHR46246">
    <property type="entry name" value="GUANOSINE-3',5'-BIS(DIPHOSPHATE) 3'-PYROPHOSPHOHYDROLASE MESH1"/>
    <property type="match status" value="1"/>
</dbReference>
<dbReference type="Gene3D" id="1.10.3210.10">
    <property type="entry name" value="Hypothetical protein af1432"/>
    <property type="match status" value="1"/>
</dbReference>
<dbReference type="InterPro" id="IPR006674">
    <property type="entry name" value="HD_domain"/>
</dbReference>
<dbReference type="PROSITE" id="PS51831">
    <property type="entry name" value="HD"/>
    <property type="match status" value="1"/>
</dbReference>
<evidence type="ECO:0000313" key="2">
    <source>
        <dbReference type="EMBL" id="MBF8436088.1"/>
    </source>
</evidence>
<accession>A0A931AWJ0</accession>
<dbReference type="Proteomes" id="UP000621436">
    <property type="component" value="Unassembled WGS sequence"/>
</dbReference>